<feature type="chain" id="PRO_5040948580" description="Laminin G domain-containing protein" evidence="4">
    <location>
        <begin position="21"/>
        <end position="397"/>
    </location>
</feature>
<dbReference type="PROSITE" id="PS50025">
    <property type="entry name" value="LAM_G_DOMAIN"/>
    <property type="match status" value="1"/>
</dbReference>
<comment type="caution">
    <text evidence="1">Lacks conserved residue(s) required for the propagation of feature annotation.</text>
</comment>
<dbReference type="EMBL" id="MU826829">
    <property type="protein sequence ID" value="KAJ7373863.1"/>
    <property type="molecule type" value="Genomic_DNA"/>
</dbReference>
<dbReference type="InterPro" id="IPR013320">
    <property type="entry name" value="ConA-like_dom_sf"/>
</dbReference>
<feature type="compositionally biased region" description="Polar residues" evidence="2">
    <location>
        <begin position="327"/>
        <end position="341"/>
    </location>
</feature>
<reference evidence="6" key="1">
    <citation type="submission" date="2023-01" db="EMBL/GenBank/DDBJ databases">
        <title>Genome assembly of the deep-sea coral Lophelia pertusa.</title>
        <authorList>
            <person name="Herrera S."/>
            <person name="Cordes E."/>
        </authorList>
    </citation>
    <scope>NUCLEOTIDE SEQUENCE</scope>
    <source>
        <strain evidence="6">USNM1676648</strain>
        <tissue evidence="6">Polyp</tissue>
    </source>
</reference>
<evidence type="ECO:0000256" key="3">
    <source>
        <dbReference type="SAM" id="Phobius"/>
    </source>
</evidence>
<protein>
    <recommendedName>
        <fullName evidence="5">Laminin G domain-containing protein</fullName>
    </recommendedName>
</protein>
<keyword evidence="4" id="KW-0732">Signal</keyword>
<dbReference type="PANTHER" id="PTHR15036">
    <property type="entry name" value="PIKACHURIN-LIKE PROTEIN"/>
    <property type="match status" value="1"/>
</dbReference>
<dbReference type="CDD" id="cd00110">
    <property type="entry name" value="LamG"/>
    <property type="match status" value="1"/>
</dbReference>
<evidence type="ECO:0000259" key="5">
    <source>
        <dbReference type="PROSITE" id="PS50025"/>
    </source>
</evidence>
<proteinExistence type="predicted"/>
<dbReference type="GO" id="GO:0016020">
    <property type="term" value="C:membrane"/>
    <property type="evidence" value="ECO:0007669"/>
    <property type="project" value="UniProtKB-SubCell"/>
</dbReference>
<evidence type="ECO:0000313" key="7">
    <source>
        <dbReference type="Proteomes" id="UP001163046"/>
    </source>
</evidence>
<keyword evidence="3" id="KW-0472">Membrane</keyword>
<gene>
    <name evidence="6" type="ORF">OS493_009185</name>
</gene>
<accession>A0A9W9Z1Z3</accession>
<keyword evidence="3" id="KW-1133">Transmembrane helix</keyword>
<dbReference type="InterPro" id="IPR050372">
    <property type="entry name" value="Neurexin-related_CASP"/>
</dbReference>
<comment type="caution">
    <text evidence="6">The sequence shown here is derived from an EMBL/GenBank/DDBJ whole genome shotgun (WGS) entry which is preliminary data.</text>
</comment>
<dbReference type="Pfam" id="PF02210">
    <property type="entry name" value="Laminin_G_2"/>
    <property type="match status" value="1"/>
</dbReference>
<feature type="region of interest" description="Disordered" evidence="2">
    <location>
        <begin position="287"/>
        <end position="312"/>
    </location>
</feature>
<feature type="transmembrane region" description="Helical" evidence="3">
    <location>
        <begin position="375"/>
        <end position="395"/>
    </location>
</feature>
<dbReference type="AlphaFoldDB" id="A0A9W9Z1Z3"/>
<feature type="compositionally biased region" description="Polar residues" evidence="2">
    <location>
        <begin position="287"/>
        <end position="306"/>
    </location>
</feature>
<feature type="signal peptide" evidence="4">
    <location>
        <begin position="1"/>
        <end position="20"/>
    </location>
</feature>
<dbReference type="Gene3D" id="2.60.120.200">
    <property type="match status" value="1"/>
</dbReference>
<dbReference type="SUPFAM" id="SSF49899">
    <property type="entry name" value="Concanavalin A-like lectins/glucanases"/>
    <property type="match status" value="1"/>
</dbReference>
<feature type="region of interest" description="Disordered" evidence="2">
    <location>
        <begin position="327"/>
        <end position="346"/>
    </location>
</feature>
<dbReference type="PANTHER" id="PTHR15036:SF49">
    <property type="entry name" value="AXOTACTIN"/>
    <property type="match status" value="1"/>
</dbReference>
<keyword evidence="7" id="KW-1185">Reference proteome</keyword>
<organism evidence="6 7">
    <name type="scientific">Desmophyllum pertusum</name>
    <dbReference type="NCBI Taxonomy" id="174260"/>
    <lineage>
        <taxon>Eukaryota</taxon>
        <taxon>Metazoa</taxon>
        <taxon>Cnidaria</taxon>
        <taxon>Anthozoa</taxon>
        <taxon>Hexacorallia</taxon>
        <taxon>Scleractinia</taxon>
        <taxon>Caryophylliina</taxon>
        <taxon>Caryophylliidae</taxon>
        <taxon>Desmophyllum</taxon>
    </lineage>
</organism>
<evidence type="ECO:0000256" key="1">
    <source>
        <dbReference type="PROSITE-ProRule" id="PRU00122"/>
    </source>
</evidence>
<keyword evidence="3" id="KW-0812">Transmembrane</keyword>
<sequence>MLLFTGSLIFLCVVVLGAEGSIPSQNTTSAVFLSYDNSNAVYEAWRGPGELSLLFNSHKSNAFLAYQDDGSYNHFDLFLINGKLRARVTFDECQWQQLTIAGNFSDSRWHRVRLARQLDNVTLTVDGCISESIPCRYTSSELEIWDVLYVGGIPLDISMNSLANPGIFSESITSVFQGCIGHVTQIAPGESPKPLTLRYSVETGTDFESCCASGGKCNPIDDVTRKECECPGYEKEELICKRQLYSSVANINLMASSSTPSKSTQMAFSSKDTPGLVFSSQTNVEATSSSKIIERSTPTRAQSASKHAQDISGLKAQHADVAYLRQPSSVPGHSSHSQQLGSVPAPTRSFPPVALLTSVDGNSSAMAKKSNTLRILGSCVVLCPALIISVLSGIMNQ</sequence>
<dbReference type="OrthoDB" id="6275838at2759"/>
<feature type="domain" description="Laminin G" evidence="5">
    <location>
        <begin position="29"/>
        <end position="211"/>
    </location>
</feature>
<dbReference type="Proteomes" id="UP001163046">
    <property type="component" value="Unassembled WGS sequence"/>
</dbReference>
<name>A0A9W9Z1Z3_9CNID</name>
<evidence type="ECO:0000256" key="4">
    <source>
        <dbReference type="SAM" id="SignalP"/>
    </source>
</evidence>
<dbReference type="SMART" id="SM00282">
    <property type="entry name" value="LamG"/>
    <property type="match status" value="1"/>
</dbReference>
<dbReference type="InterPro" id="IPR001791">
    <property type="entry name" value="Laminin_G"/>
</dbReference>
<evidence type="ECO:0000313" key="6">
    <source>
        <dbReference type="EMBL" id="KAJ7373863.1"/>
    </source>
</evidence>
<evidence type="ECO:0000256" key="2">
    <source>
        <dbReference type="SAM" id="MobiDB-lite"/>
    </source>
</evidence>